<comment type="caution">
    <text evidence="4">The sequence shown here is derived from an EMBL/GenBank/DDBJ whole genome shotgun (WGS) entry which is preliminary data.</text>
</comment>
<dbReference type="CDD" id="cd02440">
    <property type="entry name" value="AdoMet_MTases"/>
    <property type="match status" value="1"/>
</dbReference>
<gene>
    <name evidence="4" type="ORF">HP550_19640</name>
</gene>
<dbReference type="InterPro" id="IPR041698">
    <property type="entry name" value="Methyltransf_25"/>
</dbReference>
<name>A0A7Y6A483_9CELL</name>
<keyword evidence="5" id="KW-1185">Reference proteome</keyword>
<evidence type="ECO:0000259" key="3">
    <source>
        <dbReference type="Pfam" id="PF13649"/>
    </source>
</evidence>
<dbReference type="InterPro" id="IPR029063">
    <property type="entry name" value="SAM-dependent_MTases_sf"/>
</dbReference>
<dbReference type="EMBL" id="JABMCI010000070">
    <property type="protein sequence ID" value="NUU19467.1"/>
    <property type="molecule type" value="Genomic_DNA"/>
</dbReference>
<dbReference type="PANTHER" id="PTHR43861">
    <property type="entry name" value="TRANS-ACONITATE 2-METHYLTRANSFERASE-RELATED"/>
    <property type="match status" value="1"/>
</dbReference>
<keyword evidence="1 4" id="KW-0489">Methyltransferase</keyword>
<feature type="domain" description="Methyltransferase" evidence="3">
    <location>
        <begin position="20"/>
        <end position="110"/>
    </location>
</feature>
<dbReference type="GO" id="GO:0008168">
    <property type="term" value="F:methyltransferase activity"/>
    <property type="evidence" value="ECO:0007669"/>
    <property type="project" value="UniProtKB-KW"/>
</dbReference>
<reference evidence="4 5" key="1">
    <citation type="submission" date="2020-05" db="EMBL/GenBank/DDBJ databases">
        <title>Genome Sequencing of Type Strains.</title>
        <authorList>
            <person name="Lemaire J.F."/>
            <person name="Inderbitzin P."/>
            <person name="Gregorio O.A."/>
            <person name="Collins S.B."/>
            <person name="Wespe N."/>
            <person name="Knight-Connoni V."/>
        </authorList>
    </citation>
    <scope>NUCLEOTIDE SEQUENCE [LARGE SCALE GENOMIC DNA]</scope>
    <source>
        <strain evidence="4 5">ATCC 25174</strain>
    </source>
</reference>
<dbReference type="PANTHER" id="PTHR43861:SF1">
    <property type="entry name" value="TRANS-ACONITATE 2-METHYLTRANSFERASE"/>
    <property type="match status" value="1"/>
</dbReference>
<evidence type="ECO:0000256" key="2">
    <source>
        <dbReference type="ARBA" id="ARBA00022679"/>
    </source>
</evidence>
<sequence>MNPLDVQLISDWAAQCPGPIVDAGCGPGHWTHFLQERGAEVEGVDLVPAFVELARTRFPTVSYRVARLDDLGLPDQAAAGILAWYSLIHLEPARVPAVLRELRRCLRDDGTLLLGCFVSERLEPFPHSVATAYSWPVDELTRRLESAGFVVRHTETRPNPARLDRWHSALLAERA</sequence>
<accession>A0A7Y6A483</accession>
<dbReference type="GO" id="GO:0032259">
    <property type="term" value="P:methylation"/>
    <property type="evidence" value="ECO:0007669"/>
    <property type="project" value="UniProtKB-KW"/>
</dbReference>
<evidence type="ECO:0000313" key="4">
    <source>
        <dbReference type="EMBL" id="NUU19467.1"/>
    </source>
</evidence>
<evidence type="ECO:0000256" key="1">
    <source>
        <dbReference type="ARBA" id="ARBA00022603"/>
    </source>
</evidence>
<dbReference type="Gene3D" id="3.40.50.150">
    <property type="entry name" value="Vaccinia Virus protein VP39"/>
    <property type="match status" value="1"/>
</dbReference>
<evidence type="ECO:0000313" key="5">
    <source>
        <dbReference type="Proteomes" id="UP000565724"/>
    </source>
</evidence>
<proteinExistence type="predicted"/>
<dbReference type="SUPFAM" id="SSF53335">
    <property type="entry name" value="S-adenosyl-L-methionine-dependent methyltransferases"/>
    <property type="match status" value="1"/>
</dbReference>
<protein>
    <submittedName>
        <fullName evidence="4">Class I SAM-dependent methyltransferase</fullName>
    </submittedName>
</protein>
<dbReference type="Pfam" id="PF13649">
    <property type="entry name" value="Methyltransf_25"/>
    <property type="match status" value="1"/>
</dbReference>
<dbReference type="AlphaFoldDB" id="A0A7Y6A483"/>
<organism evidence="4 5">
    <name type="scientific">Cellulomonas humilata</name>
    <dbReference type="NCBI Taxonomy" id="144055"/>
    <lineage>
        <taxon>Bacteria</taxon>
        <taxon>Bacillati</taxon>
        <taxon>Actinomycetota</taxon>
        <taxon>Actinomycetes</taxon>
        <taxon>Micrococcales</taxon>
        <taxon>Cellulomonadaceae</taxon>
        <taxon>Cellulomonas</taxon>
    </lineage>
</organism>
<dbReference type="Proteomes" id="UP000565724">
    <property type="component" value="Unassembled WGS sequence"/>
</dbReference>
<keyword evidence="2 4" id="KW-0808">Transferase</keyword>